<sequence length="57" mass="6054">MVVSDALLEGVGNPGHRAVVFFEKLSEEIAGALCQPPDLGFITLAQFRHQGLFGNVG</sequence>
<dbReference type="AlphaFoldDB" id="A0A0F9AX65"/>
<dbReference type="EMBL" id="LAZR01055220">
    <property type="protein sequence ID" value="KKK76866.1"/>
    <property type="molecule type" value="Genomic_DNA"/>
</dbReference>
<gene>
    <name evidence="1" type="ORF">LCGC14_2859330</name>
</gene>
<comment type="caution">
    <text evidence="1">The sequence shown here is derived from an EMBL/GenBank/DDBJ whole genome shotgun (WGS) entry which is preliminary data.</text>
</comment>
<proteinExistence type="predicted"/>
<reference evidence="1" key="1">
    <citation type="journal article" date="2015" name="Nature">
        <title>Complex archaea that bridge the gap between prokaryotes and eukaryotes.</title>
        <authorList>
            <person name="Spang A."/>
            <person name="Saw J.H."/>
            <person name="Jorgensen S.L."/>
            <person name="Zaremba-Niedzwiedzka K."/>
            <person name="Martijn J."/>
            <person name="Lind A.E."/>
            <person name="van Eijk R."/>
            <person name="Schleper C."/>
            <person name="Guy L."/>
            <person name="Ettema T.J."/>
        </authorList>
    </citation>
    <scope>NUCLEOTIDE SEQUENCE</scope>
</reference>
<name>A0A0F9AX65_9ZZZZ</name>
<organism evidence="1">
    <name type="scientific">marine sediment metagenome</name>
    <dbReference type="NCBI Taxonomy" id="412755"/>
    <lineage>
        <taxon>unclassified sequences</taxon>
        <taxon>metagenomes</taxon>
        <taxon>ecological metagenomes</taxon>
    </lineage>
</organism>
<protein>
    <submittedName>
        <fullName evidence="1">Uncharacterized protein</fullName>
    </submittedName>
</protein>
<accession>A0A0F9AX65</accession>
<evidence type="ECO:0000313" key="1">
    <source>
        <dbReference type="EMBL" id="KKK76866.1"/>
    </source>
</evidence>